<comment type="caution">
    <text evidence="4">The sequence shown here is derived from an EMBL/GenBank/DDBJ whole genome shotgun (WGS) entry which is preliminary data.</text>
</comment>
<sequence>MNPLPVSLPFADRAEAGRRLAERARPFAAADPIVVALPRGGVPVGAELARRLRVPLDILMVRKIGLPDRPEVGVGAIAEDGHVSFDDDALARLRTSRAELAGIVRAERAELARRLATYRGSHPSPRLTGRDVIVVDDGAATGGTARAALRMVRRQRPNRLILAVPVGAPGAVRALRSEADHLVVLTVPENFHAVGEWYRDFTQLTDEYVTAVLAEQRVPAAESDSERGVRIRAGGDVHLDGDLSVPPSLHGAVVFALGHGRHDPRQRAAAAIVRRAGYATLLLDLFTESEWRRANGTSGGIGPDELGDRLGAAVRWLRRASAVADRPVGLVGSGTGAAAALVAAARHPDDVAAVVAQGGRIDLAENRLAAVRAPVLVLVEGNDPLVRELTEWALGRLGGPFELRVAAHAEHEPEGGDAWRAAGTAAAEWFESHRRNRQ</sequence>
<evidence type="ECO:0000259" key="3">
    <source>
        <dbReference type="Pfam" id="PF01738"/>
    </source>
</evidence>
<dbReference type="GO" id="GO:0016787">
    <property type="term" value="F:hydrolase activity"/>
    <property type="evidence" value="ECO:0007669"/>
    <property type="project" value="InterPro"/>
</dbReference>
<evidence type="ECO:0000313" key="4">
    <source>
        <dbReference type="EMBL" id="PSK98167.1"/>
    </source>
</evidence>
<dbReference type="SUPFAM" id="SSF53474">
    <property type="entry name" value="alpha/beta-Hydrolases"/>
    <property type="match status" value="1"/>
</dbReference>
<dbReference type="InterPro" id="IPR050261">
    <property type="entry name" value="FrsA_esterase"/>
</dbReference>
<dbReference type="GO" id="GO:0016740">
    <property type="term" value="F:transferase activity"/>
    <property type="evidence" value="ECO:0007669"/>
    <property type="project" value="UniProtKB-KW"/>
</dbReference>
<dbReference type="AlphaFoldDB" id="A0A2P8DLW2"/>
<gene>
    <name evidence="4" type="ORF">CLV63_106215</name>
</gene>
<comment type="similarity">
    <text evidence="1">Belongs to the AB hydrolase superfamily.</text>
</comment>
<protein>
    <submittedName>
        <fullName evidence="4">Putative phosphoribosyl transferase</fullName>
    </submittedName>
</protein>
<evidence type="ECO:0000259" key="2">
    <source>
        <dbReference type="Pfam" id="PF00156"/>
    </source>
</evidence>
<dbReference type="SUPFAM" id="SSF53271">
    <property type="entry name" value="PRTase-like"/>
    <property type="match status" value="1"/>
</dbReference>
<dbReference type="PANTHER" id="PTHR22946">
    <property type="entry name" value="DIENELACTONE HYDROLASE DOMAIN-CONTAINING PROTEIN-RELATED"/>
    <property type="match status" value="1"/>
</dbReference>
<dbReference type="RefSeq" id="WP_106582889.1">
    <property type="nucleotide sequence ID" value="NZ_PYGA01000006.1"/>
</dbReference>
<feature type="domain" description="Phosphoribosyltransferase" evidence="2">
    <location>
        <begin position="27"/>
        <end position="188"/>
    </location>
</feature>
<reference evidence="4 5" key="1">
    <citation type="submission" date="2018-03" db="EMBL/GenBank/DDBJ databases">
        <title>Genomic Encyclopedia of Archaeal and Bacterial Type Strains, Phase II (KMG-II): from individual species to whole genera.</title>
        <authorList>
            <person name="Goeker M."/>
        </authorList>
    </citation>
    <scope>NUCLEOTIDE SEQUENCE [LARGE SCALE GENOMIC DNA]</scope>
    <source>
        <strain evidence="4 5">DSM 45312</strain>
    </source>
</reference>
<proteinExistence type="inferred from homology"/>
<dbReference type="Gene3D" id="3.30.1310.20">
    <property type="entry name" value="PRTase-like"/>
    <property type="match status" value="1"/>
</dbReference>
<dbReference type="CDD" id="cd06223">
    <property type="entry name" value="PRTases_typeI"/>
    <property type="match status" value="1"/>
</dbReference>
<feature type="domain" description="Dienelactone hydrolase" evidence="3">
    <location>
        <begin position="303"/>
        <end position="387"/>
    </location>
</feature>
<evidence type="ECO:0000256" key="1">
    <source>
        <dbReference type="ARBA" id="ARBA00008645"/>
    </source>
</evidence>
<organism evidence="4 5">
    <name type="scientific">Murinocardiopsis flavida</name>
    <dbReference type="NCBI Taxonomy" id="645275"/>
    <lineage>
        <taxon>Bacteria</taxon>
        <taxon>Bacillati</taxon>
        <taxon>Actinomycetota</taxon>
        <taxon>Actinomycetes</taxon>
        <taxon>Streptosporangiales</taxon>
        <taxon>Nocardiopsidaceae</taxon>
        <taxon>Murinocardiopsis</taxon>
    </lineage>
</organism>
<dbReference type="InterPro" id="IPR000836">
    <property type="entry name" value="PRTase_dom"/>
</dbReference>
<dbReference type="Gene3D" id="3.40.50.1820">
    <property type="entry name" value="alpha/beta hydrolase"/>
    <property type="match status" value="1"/>
</dbReference>
<dbReference type="InterPro" id="IPR029058">
    <property type="entry name" value="AB_hydrolase_fold"/>
</dbReference>
<keyword evidence="4" id="KW-0808">Transferase</keyword>
<dbReference type="InterPro" id="IPR002925">
    <property type="entry name" value="Dienelactn_hydro"/>
</dbReference>
<keyword evidence="5" id="KW-1185">Reference proteome</keyword>
<dbReference type="Pfam" id="PF00156">
    <property type="entry name" value="Pribosyltran"/>
    <property type="match status" value="1"/>
</dbReference>
<evidence type="ECO:0000313" key="5">
    <source>
        <dbReference type="Proteomes" id="UP000240542"/>
    </source>
</evidence>
<dbReference type="Proteomes" id="UP000240542">
    <property type="component" value="Unassembled WGS sequence"/>
</dbReference>
<dbReference type="EMBL" id="PYGA01000006">
    <property type="protein sequence ID" value="PSK98167.1"/>
    <property type="molecule type" value="Genomic_DNA"/>
</dbReference>
<dbReference type="Gene3D" id="3.40.50.2020">
    <property type="match status" value="1"/>
</dbReference>
<dbReference type="OrthoDB" id="9810066at2"/>
<dbReference type="InterPro" id="IPR029057">
    <property type="entry name" value="PRTase-like"/>
</dbReference>
<accession>A0A2P8DLW2</accession>
<dbReference type="Pfam" id="PF01738">
    <property type="entry name" value="DLH"/>
    <property type="match status" value="1"/>
</dbReference>
<name>A0A2P8DLW2_9ACTN</name>